<feature type="domain" description="ABC transporter" evidence="17">
    <location>
        <begin position="4"/>
        <end position="234"/>
    </location>
</feature>
<dbReference type="SUPFAM" id="SSF52540">
    <property type="entry name" value="P-loop containing nucleoside triphosphate hydrolases"/>
    <property type="match status" value="1"/>
</dbReference>
<evidence type="ECO:0000256" key="10">
    <source>
        <dbReference type="ARBA" id="ARBA00047936"/>
    </source>
</evidence>
<sequence length="340" mass="35915">MSEVALDHVTKRFDSTTAVDDVSLTIADGEVLGVVGPSGCGKTTTLRLVAGFETATDGAIRYDGDDVTHAPPENRNVGLVFQSYALFDNMSVLGNVTFGPKMHGVGKTERRERAFELLELLDIAELADRDPRTLSGGQQQRVGLARALAIEPRILLLDEPMTGLDAKLKQSLRTELGELLDDLGVTTLYVTHDQEQAMAMCDRIAVMNDGVVEQVGSPADVYESPANEFVANFVGTSNVLSGSVRGGRVDFGFAAIEAPDLPAREDANLAVRPADFTVGSGPISGEVRNVFYLGGTVQAVAALDGGPEVTVALDGDGSGISKGDRLDLGLDASDLHLVNE</sequence>
<dbReference type="GO" id="GO:0043190">
    <property type="term" value="C:ATP-binding cassette (ABC) transporter complex"/>
    <property type="evidence" value="ECO:0007669"/>
    <property type="project" value="InterPro"/>
</dbReference>
<dbReference type="OrthoDB" id="18368at2157"/>
<comment type="catalytic activity">
    <reaction evidence="11">
        <text>D-xylose(out) + ATP + H2O = D-xylose(in) + ADP + phosphate + H(+)</text>
        <dbReference type="Rhea" id="RHEA:29899"/>
        <dbReference type="ChEBI" id="CHEBI:15377"/>
        <dbReference type="ChEBI" id="CHEBI:15378"/>
        <dbReference type="ChEBI" id="CHEBI:30616"/>
        <dbReference type="ChEBI" id="CHEBI:43474"/>
        <dbReference type="ChEBI" id="CHEBI:53455"/>
        <dbReference type="ChEBI" id="CHEBI:456216"/>
        <dbReference type="EC" id="7.5.2.13"/>
    </reaction>
    <physiologicalReaction direction="left-to-right" evidence="11">
        <dbReference type="Rhea" id="RHEA:29900"/>
    </physiologicalReaction>
</comment>
<evidence type="ECO:0000256" key="9">
    <source>
        <dbReference type="ARBA" id="ARBA00041133"/>
    </source>
</evidence>
<dbReference type="InterPro" id="IPR008995">
    <property type="entry name" value="Mo/tungstate-bd_C_term_dom"/>
</dbReference>
<dbReference type="InterPro" id="IPR017871">
    <property type="entry name" value="ABC_transporter-like_CS"/>
</dbReference>
<dbReference type="SUPFAM" id="SSF50331">
    <property type="entry name" value="MOP-like"/>
    <property type="match status" value="1"/>
</dbReference>
<dbReference type="Proteomes" id="UP000199062">
    <property type="component" value="Unassembled WGS sequence"/>
</dbReference>
<evidence type="ECO:0000313" key="19">
    <source>
        <dbReference type="Proteomes" id="UP000199062"/>
    </source>
</evidence>
<gene>
    <name evidence="18" type="ORF">SAMN05216559_4166</name>
</gene>
<evidence type="ECO:0000256" key="13">
    <source>
        <dbReference type="ARBA" id="ARBA00053454"/>
    </source>
</evidence>
<evidence type="ECO:0000256" key="12">
    <source>
        <dbReference type="ARBA" id="ARBA00051890"/>
    </source>
</evidence>
<dbReference type="InterPro" id="IPR003439">
    <property type="entry name" value="ABC_transporter-like_ATP-bd"/>
</dbReference>
<proteinExistence type="inferred from homology"/>
<dbReference type="Pfam" id="PF00005">
    <property type="entry name" value="ABC_tran"/>
    <property type="match status" value="1"/>
</dbReference>
<dbReference type="RefSeq" id="WP_089819369.1">
    <property type="nucleotide sequence ID" value="NZ_FOZK01000006.1"/>
</dbReference>
<dbReference type="SMART" id="SM00382">
    <property type="entry name" value="AAA"/>
    <property type="match status" value="1"/>
</dbReference>
<evidence type="ECO:0000256" key="3">
    <source>
        <dbReference type="ARBA" id="ARBA00022505"/>
    </source>
</evidence>
<dbReference type="InterPro" id="IPR003593">
    <property type="entry name" value="AAA+_ATPase"/>
</dbReference>
<comment type="subunit">
    <text evidence="15">The complex is composed of two ATP-binding proteins (XacJ and XacK), two transmembrane proteins (XacH and XacI) and a solute-binding protein (XacG).</text>
</comment>
<accession>A0A1I6MBA9</accession>
<comment type="subcellular location">
    <subcellularLocation>
        <location evidence="1">Cell membrane</location>
        <topology evidence="1">Peripheral membrane protein</topology>
    </subcellularLocation>
</comment>
<dbReference type="AlphaFoldDB" id="A0A1I6MBA9"/>
<evidence type="ECO:0000256" key="16">
    <source>
        <dbReference type="ARBA" id="ARBA00066315"/>
    </source>
</evidence>
<dbReference type="PROSITE" id="PS00211">
    <property type="entry name" value="ABC_TRANSPORTER_1"/>
    <property type="match status" value="1"/>
</dbReference>
<comment type="similarity">
    <text evidence="6">Belongs to the ABC transporter superfamily. Sulfate/tungstate importer (TC 3.A.1.6) family.</text>
</comment>
<keyword evidence="3" id="KW-0500">Molybdenum</keyword>
<evidence type="ECO:0000256" key="8">
    <source>
        <dbReference type="ARBA" id="ARBA00039025"/>
    </source>
</evidence>
<evidence type="ECO:0000256" key="15">
    <source>
        <dbReference type="ARBA" id="ARBA00065962"/>
    </source>
</evidence>
<comment type="subunit">
    <text evidence="7">The complex is composed of two ATP-binding proteins (WtpC), two transmembrane proteins (WtpB) and a solute-binding protein (WtpA).</text>
</comment>
<keyword evidence="2" id="KW-0813">Transport</keyword>
<evidence type="ECO:0000259" key="17">
    <source>
        <dbReference type="PROSITE" id="PS50893"/>
    </source>
</evidence>
<evidence type="ECO:0000256" key="6">
    <source>
        <dbReference type="ARBA" id="ARBA00038307"/>
    </source>
</evidence>
<evidence type="ECO:0000256" key="2">
    <source>
        <dbReference type="ARBA" id="ARBA00022448"/>
    </source>
</evidence>
<dbReference type="Gene3D" id="3.40.50.300">
    <property type="entry name" value="P-loop containing nucleotide triphosphate hydrolases"/>
    <property type="match status" value="1"/>
</dbReference>
<evidence type="ECO:0000313" key="18">
    <source>
        <dbReference type="EMBL" id="SFS12951.1"/>
    </source>
</evidence>
<dbReference type="GO" id="GO:1901238">
    <property type="term" value="F:ABC-type tungstate transporter activity"/>
    <property type="evidence" value="ECO:0007669"/>
    <property type="project" value="UniProtKB-EC"/>
</dbReference>
<name>A0A1I6MBA9_9EURY</name>
<reference evidence="18 19" key="1">
    <citation type="submission" date="2016-10" db="EMBL/GenBank/DDBJ databases">
        <authorList>
            <person name="de Groot N.N."/>
        </authorList>
    </citation>
    <scope>NUCLEOTIDE SEQUENCE [LARGE SCALE GENOMIC DNA]</scope>
    <source>
        <strain evidence="18 19">CGMCC 1.10457</strain>
    </source>
</reference>
<evidence type="ECO:0000256" key="7">
    <source>
        <dbReference type="ARBA" id="ARBA00038781"/>
    </source>
</evidence>
<dbReference type="PROSITE" id="PS50893">
    <property type="entry name" value="ABC_TRANSPORTER_2"/>
    <property type="match status" value="1"/>
</dbReference>
<evidence type="ECO:0000256" key="1">
    <source>
        <dbReference type="ARBA" id="ARBA00004202"/>
    </source>
</evidence>
<dbReference type="Pfam" id="PF08402">
    <property type="entry name" value="TOBE_2"/>
    <property type="match status" value="1"/>
</dbReference>
<comment type="function">
    <text evidence="13">Part of the ABC transporter complex XacGHIJK involved in the uptake of xylose and arabinose. Responsible for energy coupling to the transport system.</text>
</comment>
<keyword evidence="4" id="KW-0547">Nucleotide-binding</keyword>
<dbReference type="STRING" id="767519.SAMN05216559_4166"/>
<dbReference type="EC" id="7.5.2.13" evidence="16"/>
<dbReference type="InterPro" id="IPR027417">
    <property type="entry name" value="P-loop_NTPase"/>
</dbReference>
<evidence type="ECO:0000256" key="5">
    <source>
        <dbReference type="ARBA" id="ARBA00022840"/>
    </source>
</evidence>
<comment type="catalytic activity">
    <reaction evidence="12">
        <text>L-arabinose(out) + ATP + H2O = L-arabinose(in) + ADP + phosphate + H(+)</text>
        <dbReference type="Rhea" id="RHEA:30007"/>
        <dbReference type="ChEBI" id="CHEBI:15377"/>
        <dbReference type="ChEBI" id="CHEBI:15378"/>
        <dbReference type="ChEBI" id="CHEBI:17535"/>
        <dbReference type="ChEBI" id="CHEBI:30616"/>
        <dbReference type="ChEBI" id="CHEBI:43474"/>
        <dbReference type="ChEBI" id="CHEBI:456216"/>
        <dbReference type="EC" id="7.5.2.13"/>
    </reaction>
    <physiologicalReaction direction="left-to-right" evidence="12">
        <dbReference type="Rhea" id="RHEA:30008"/>
    </physiologicalReaction>
</comment>
<dbReference type="EMBL" id="FOZK01000006">
    <property type="protein sequence ID" value="SFS12951.1"/>
    <property type="molecule type" value="Genomic_DNA"/>
</dbReference>
<organism evidence="18 19">
    <name type="scientific">Halomicrobium zhouii</name>
    <dbReference type="NCBI Taxonomy" id="767519"/>
    <lineage>
        <taxon>Archaea</taxon>
        <taxon>Methanobacteriati</taxon>
        <taxon>Methanobacteriota</taxon>
        <taxon>Stenosarchaea group</taxon>
        <taxon>Halobacteria</taxon>
        <taxon>Halobacteriales</taxon>
        <taxon>Haloarculaceae</taxon>
        <taxon>Halomicrobium</taxon>
    </lineage>
</organism>
<evidence type="ECO:0000256" key="14">
    <source>
        <dbReference type="ARBA" id="ARBA00061029"/>
    </source>
</evidence>
<dbReference type="PANTHER" id="PTHR42781">
    <property type="entry name" value="SPERMIDINE/PUTRESCINE IMPORT ATP-BINDING PROTEIN POTA"/>
    <property type="match status" value="1"/>
</dbReference>
<evidence type="ECO:0000256" key="11">
    <source>
        <dbReference type="ARBA" id="ARBA00050355"/>
    </source>
</evidence>
<dbReference type="InterPro" id="IPR050093">
    <property type="entry name" value="ABC_SmlMolc_Importer"/>
</dbReference>
<dbReference type="GO" id="GO:0016887">
    <property type="term" value="F:ATP hydrolysis activity"/>
    <property type="evidence" value="ECO:0007669"/>
    <property type="project" value="InterPro"/>
</dbReference>
<dbReference type="InterPro" id="IPR013611">
    <property type="entry name" value="Transp-assoc_OB_typ2"/>
</dbReference>
<comment type="similarity">
    <text evidence="14">Belongs to the ABC transporter superfamily. Carbohydrate uptake transporter-1 (CUT1) (TC 3.A.1.1) family.</text>
</comment>
<protein>
    <recommendedName>
        <fullName evidence="9">Molybdate/tungstate import ATP-binding protein WtpC</fullName>
        <ecNumber evidence="8">7.3.2.6</ecNumber>
        <ecNumber evidence="16">7.5.2.13</ecNumber>
    </recommendedName>
</protein>
<dbReference type="EC" id="7.3.2.6" evidence="8"/>
<dbReference type="FunFam" id="3.40.50.300:FF:000042">
    <property type="entry name" value="Maltose/maltodextrin ABC transporter, ATP-binding protein"/>
    <property type="match status" value="1"/>
</dbReference>
<comment type="catalytic activity">
    <reaction evidence="10">
        <text>tungstate(in) + ATP + H2O = tungstate(out) + ADP + phosphate + H(+)</text>
        <dbReference type="Rhea" id="RHEA:35027"/>
        <dbReference type="ChEBI" id="CHEBI:15377"/>
        <dbReference type="ChEBI" id="CHEBI:15378"/>
        <dbReference type="ChEBI" id="CHEBI:30616"/>
        <dbReference type="ChEBI" id="CHEBI:43474"/>
        <dbReference type="ChEBI" id="CHEBI:46502"/>
        <dbReference type="ChEBI" id="CHEBI:456216"/>
        <dbReference type="EC" id="7.3.2.6"/>
    </reaction>
</comment>
<dbReference type="Gene3D" id="2.40.50.100">
    <property type="match status" value="1"/>
</dbReference>
<evidence type="ECO:0000256" key="4">
    <source>
        <dbReference type="ARBA" id="ARBA00022741"/>
    </source>
</evidence>
<keyword evidence="19" id="KW-1185">Reference proteome</keyword>
<dbReference type="GO" id="GO:0005524">
    <property type="term" value="F:ATP binding"/>
    <property type="evidence" value="ECO:0007669"/>
    <property type="project" value="UniProtKB-KW"/>
</dbReference>
<keyword evidence="5 18" id="KW-0067">ATP-binding</keyword>
<dbReference type="PANTHER" id="PTHR42781:SF4">
    <property type="entry name" value="SPERMIDINE_PUTRESCINE IMPORT ATP-BINDING PROTEIN POTA"/>
    <property type="match status" value="1"/>
</dbReference>